<keyword evidence="2" id="KW-1185">Reference proteome</keyword>
<name>A0ABV7B048_9GAMM</name>
<comment type="caution">
    <text evidence="1">The sequence shown here is derived from an EMBL/GenBank/DDBJ whole genome shotgun (WGS) entry which is preliminary data.</text>
</comment>
<gene>
    <name evidence="1" type="ORF">ACFOJE_19260</name>
</gene>
<reference evidence="2" key="1">
    <citation type="journal article" date="2019" name="Int. J. Syst. Evol. Microbiol.">
        <title>The Global Catalogue of Microorganisms (GCM) 10K type strain sequencing project: providing services to taxonomists for standard genome sequencing and annotation.</title>
        <authorList>
            <consortium name="The Broad Institute Genomics Platform"/>
            <consortium name="The Broad Institute Genome Sequencing Center for Infectious Disease"/>
            <person name="Wu L."/>
            <person name="Ma J."/>
        </authorList>
    </citation>
    <scope>NUCLEOTIDE SEQUENCE [LARGE SCALE GENOMIC DNA]</scope>
    <source>
        <strain evidence="2">KCTC 62195</strain>
    </source>
</reference>
<dbReference type="InterPro" id="IPR010877">
    <property type="entry name" value="Phage_Mu_Gp46"/>
</dbReference>
<dbReference type="Proteomes" id="UP001595457">
    <property type="component" value="Unassembled WGS sequence"/>
</dbReference>
<dbReference type="EMBL" id="JBHRSJ010000035">
    <property type="protein sequence ID" value="MFC2974336.1"/>
    <property type="molecule type" value="Genomic_DNA"/>
</dbReference>
<evidence type="ECO:0000313" key="2">
    <source>
        <dbReference type="Proteomes" id="UP001595457"/>
    </source>
</evidence>
<accession>A0ABV7B048</accession>
<organism evidence="1 2">
    <name type="scientific">Azotobacter bryophylli</name>
    <dbReference type="NCBI Taxonomy" id="1986537"/>
    <lineage>
        <taxon>Bacteria</taxon>
        <taxon>Pseudomonadati</taxon>
        <taxon>Pseudomonadota</taxon>
        <taxon>Gammaproteobacteria</taxon>
        <taxon>Pseudomonadales</taxon>
        <taxon>Pseudomonadaceae</taxon>
        <taxon>Azotobacter</taxon>
    </lineage>
</organism>
<dbReference type="Pfam" id="PF07409">
    <property type="entry name" value="GP46"/>
    <property type="match status" value="1"/>
</dbReference>
<evidence type="ECO:0000313" key="1">
    <source>
        <dbReference type="EMBL" id="MFC2974336.1"/>
    </source>
</evidence>
<dbReference type="RefSeq" id="WP_377816465.1">
    <property type="nucleotide sequence ID" value="NZ_JBHRSJ010000035.1"/>
</dbReference>
<sequence>MSDLALIYDGYGCDLALDGNDLQLDDGLNTAILVSLFSDRRARTDDQLPGASDDRRGWWADAYPQIDGDLIGSRLWLLSREKELAETLRRAREYAQEALDWLVADGIAARVEVTSSVPRRGVLQLAVAVRRADGRQENYQYDVLWESL</sequence>
<protein>
    <submittedName>
        <fullName evidence="1">Phage GP46 family protein</fullName>
    </submittedName>
</protein>
<proteinExistence type="predicted"/>